<sequence>MLPVLPVSSGQQPQKGRELSRIEQQYMRKEGTLLQLKMNSEIQAQEERVNQERRHNLMILMLKYLDDTGYTKSFEQLQQESGIAYSKFTLGDNMDLLHIMKDFELYYTSLYGKKPVIVKKFEQDKQIDKIKKQQIPSNPKSAGRKGNIAKTNSLQQIPQNYGDIQGKDNISNNNIKNIGNISGNSSGGSFGQGKGKSQITTKSPIITPSSTPLQSQSNSKGDDNTISLTGYALGKPNPALIQEQQQQQQKKMYLEGGSEPADYFETRLLKPLMKFSGNPELRELARQIEIYTESPNVKWDDVVGLGDAKRLLKEAVVMPLKYPQIFKGLLSPWKGILLFGPPGTGKTMLAKAVATECKTTFFNIKASSVVSKWRGDSEKLIRVLFDLAR</sequence>
<dbReference type="Gene3D" id="3.40.50.300">
    <property type="entry name" value="P-loop containing nucleotide triphosphate hydrolases"/>
    <property type="match status" value="1"/>
</dbReference>
<feature type="non-terminal residue" evidence="10">
    <location>
        <position position="389"/>
    </location>
</feature>
<dbReference type="SUPFAM" id="SSF52540">
    <property type="entry name" value="P-loop containing nucleoside triphosphate hydrolases"/>
    <property type="match status" value="1"/>
</dbReference>
<dbReference type="GO" id="GO:0005874">
    <property type="term" value="C:microtubule"/>
    <property type="evidence" value="ECO:0007669"/>
    <property type="project" value="UniProtKB-KW"/>
</dbReference>
<feature type="compositionally biased region" description="Polar residues" evidence="8">
    <location>
        <begin position="149"/>
        <end position="159"/>
    </location>
</feature>
<dbReference type="GO" id="GO:0016853">
    <property type="term" value="F:isomerase activity"/>
    <property type="evidence" value="ECO:0007669"/>
    <property type="project" value="UniProtKB-KW"/>
</dbReference>
<dbReference type="Pfam" id="PF00004">
    <property type="entry name" value="AAA"/>
    <property type="match status" value="1"/>
</dbReference>
<keyword evidence="7" id="KW-0413">Isomerase</keyword>
<dbReference type="PANTHER" id="PTHR23074:SF78">
    <property type="entry name" value="KATANIN P60 ATPASE-CONTAINING SUBUNIT A-LIKE 2"/>
    <property type="match status" value="1"/>
</dbReference>
<dbReference type="Proteomes" id="UP000324800">
    <property type="component" value="Unassembled WGS sequence"/>
</dbReference>
<accession>A0A5J4W4M6</accession>
<evidence type="ECO:0000256" key="4">
    <source>
        <dbReference type="ARBA" id="ARBA00022741"/>
    </source>
</evidence>
<comment type="caution">
    <text evidence="10">The sequence shown here is derived from an EMBL/GenBank/DDBJ whole genome shotgun (WGS) entry which is preliminary data.</text>
</comment>
<evidence type="ECO:0000256" key="5">
    <source>
        <dbReference type="ARBA" id="ARBA00022840"/>
    </source>
</evidence>
<evidence type="ECO:0000256" key="3">
    <source>
        <dbReference type="ARBA" id="ARBA00022701"/>
    </source>
</evidence>
<name>A0A5J4W4M6_9EUKA</name>
<dbReference type="AlphaFoldDB" id="A0A5J4W4M6"/>
<evidence type="ECO:0000313" key="11">
    <source>
        <dbReference type="Proteomes" id="UP000324800"/>
    </source>
</evidence>
<dbReference type="PANTHER" id="PTHR23074">
    <property type="entry name" value="AAA DOMAIN-CONTAINING"/>
    <property type="match status" value="1"/>
</dbReference>
<dbReference type="EMBL" id="SNRW01003498">
    <property type="protein sequence ID" value="KAA6389670.1"/>
    <property type="molecule type" value="Genomic_DNA"/>
</dbReference>
<evidence type="ECO:0000256" key="7">
    <source>
        <dbReference type="ARBA" id="ARBA00023235"/>
    </source>
</evidence>
<dbReference type="InterPro" id="IPR027417">
    <property type="entry name" value="P-loop_NTPase"/>
</dbReference>
<feature type="domain" description="ATPase AAA-type core" evidence="9">
    <location>
        <begin position="336"/>
        <end position="388"/>
    </location>
</feature>
<protein>
    <submittedName>
        <fullName evidence="10">Putative microtubule-severing ATPase</fullName>
    </submittedName>
</protein>
<evidence type="ECO:0000256" key="1">
    <source>
        <dbReference type="ARBA" id="ARBA00004186"/>
    </source>
</evidence>
<dbReference type="GO" id="GO:0005524">
    <property type="term" value="F:ATP binding"/>
    <property type="evidence" value="ECO:0007669"/>
    <property type="project" value="UniProtKB-KW"/>
</dbReference>
<keyword evidence="3" id="KW-0493">Microtubule</keyword>
<comment type="subcellular location">
    <subcellularLocation>
        <location evidence="1">Cytoplasm</location>
        <location evidence="1">Cytoskeleton</location>
        <location evidence="1">Spindle</location>
    </subcellularLocation>
</comment>
<organism evidence="10 11">
    <name type="scientific">Streblomastix strix</name>
    <dbReference type="NCBI Taxonomy" id="222440"/>
    <lineage>
        <taxon>Eukaryota</taxon>
        <taxon>Metamonada</taxon>
        <taxon>Preaxostyla</taxon>
        <taxon>Oxymonadida</taxon>
        <taxon>Streblomastigidae</taxon>
        <taxon>Streblomastix</taxon>
    </lineage>
</organism>
<evidence type="ECO:0000256" key="6">
    <source>
        <dbReference type="ARBA" id="ARBA00023212"/>
    </source>
</evidence>
<dbReference type="OrthoDB" id="191529at2759"/>
<dbReference type="GO" id="GO:0005819">
    <property type="term" value="C:spindle"/>
    <property type="evidence" value="ECO:0007669"/>
    <property type="project" value="UniProtKB-SubCell"/>
</dbReference>
<gene>
    <name evidence="10" type="ORF">EZS28_014801</name>
</gene>
<feature type="compositionally biased region" description="Low complexity" evidence="8">
    <location>
        <begin position="195"/>
        <end position="212"/>
    </location>
</feature>
<feature type="compositionally biased region" description="Polar residues" evidence="8">
    <location>
        <begin position="213"/>
        <end position="224"/>
    </location>
</feature>
<feature type="compositionally biased region" description="Gly residues" evidence="8">
    <location>
        <begin position="185"/>
        <end position="194"/>
    </location>
</feature>
<dbReference type="InterPro" id="IPR050304">
    <property type="entry name" value="MT-severing_AAA_ATPase"/>
</dbReference>
<keyword evidence="6" id="KW-0206">Cytoskeleton</keyword>
<evidence type="ECO:0000313" key="10">
    <source>
        <dbReference type="EMBL" id="KAA6389670.1"/>
    </source>
</evidence>
<dbReference type="InterPro" id="IPR003959">
    <property type="entry name" value="ATPase_AAA_core"/>
</dbReference>
<feature type="region of interest" description="Disordered" evidence="8">
    <location>
        <begin position="130"/>
        <end position="168"/>
    </location>
</feature>
<keyword evidence="5" id="KW-0067">ATP-binding</keyword>
<keyword evidence="2" id="KW-0963">Cytoplasm</keyword>
<evidence type="ECO:0000256" key="2">
    <source>
        <dbReference type="ARBA" id="ARBA00022490"/>
    </source>
</evidence>
<keyword evidence="4" id="KW-0547">Nucleotide-binding</keyword>
<dbReference type="FunFam" id="3.40.50.300:FF:002850">
    <property type="entry name" value="Katanin p60 ATPase-containing subunit A-like 2"/>
    <property type="match status" value="1"/>
</dbReference>
<evidence type="ECO:0000256" key="8">
    <source>
        <dbReference type="SAM" id="MobiDB-lite"/>
    </source>
</evidence>
<reference evidence="10 11" key="1">
    <citation type="submission" date="2019-03" db="EMBL/GenBank/DDBJ databases">
        <title>Single cell metagenomics reveals metabolic interactions within the superorganism composed of flagellate Streblomastix strix and complex community of Bacteroidetes bacteria on its surface.</title>
        <authorList>
            <person name="Treitli S.C."/>
            <person name="Kolisko M."/>
            <person name="Husnik F."/>
            <person name="Keeling P."/>
            <person name="Hampl V."/>
        </authorList>
    </citation>
    <scope>NUCLEOTIDE SEQUENCE [LARGE SCALE GENOMIC DNA]</scope>
    <source>
        <strain evidence="10">ST1C</strain>
    </source>
</reference>
<dbReference type="InterPro" id="IPR006594">
    <property type="entry name" value="LisH"/>
</dbReference>
<proteinExistence type="predicted"/>
<dbReference type="GO" id="GO:0016887">
    <property type="term" value="F:ATP hydrolysis activity"/>
    <property type="evidence" value="ECO:0007669"/>
    <property type="project" value="InterPro"/>
</dbReference>
<dbReference type="PROSITE" id="PS50896">
    <property type="entry name" value="LISH"/>
    <property type="match status" value="1"/>
</dbReference>
<evidence type="ECO:0000259" key="9">
    <source>
        <dbReference type="Pfam" id="PF00004"/>
    </source>
</evidence>
<feature type="region of interest" description="Disordered" evidence="8">
    <location>
        <begin position="183"/>
        <end position="224"/>
    </location>
</feature>